<evidence type="ECO:0000313" key="1">
    <source>
        <dbReference type="EMBL" id="MDP9907770.1"/>
    </source>
</evidence>
<sequence length="48" mass="5161">MKTAPAMDIDRLLDGLDLSVEVTGDTQALISCGYFDAPTGIDDFRGVR</sequence>
<evidence type="ECO:0000313" key="2">
    <source>
        <dbReference type="EMBL" id="MDQ0182981.1"/>
    </source>
</evidence>
<accession>A0AAW8DN27</accession>
<reference evidence="1 3" key="1">
    <citation type="submission" date="2023-07" db="EMBL/GenBank/DDBJ databases">
        <title>Sorghum-associated microbial communities from plants grown in Nebraska, USA.</title>
        <authorList>
            <person name="Schachtman D."/>
        </authorList>
    </citation>
    <scope>NUCLEOTIDE SEQUENCE</scope>
    <source>
        <strain evidence="1">DS1006</strain>
        <strain evidence="2 3">DS1016</strain>
    </source>
</reference>
<evidence type="ECO:0000313" key="4">
    <source>
        <dbReference type="Proteomes" id="UP001242995"/>
    </source>
</evidence>
<organism evidence="1 4">
    <name type="scientific">Arthrobacter bambusae</name>
    <dbReference type="NCBI Taxonomy" id="1338426"/>
    <lineage>
        <taxon>Bacteria</taxon>
        <taxon>Bacillati</taxon>
        <taxon>Actinomycetota</taxon>
        <taxon>Actinomycetes</taxon>
        <taxon>Micrococcales</taxon>
        <taxon>Micrococcaceae</taxon>
        <taxon>Arthrobacter</taxon>
    </lineage>
</organism>
<name>A0AAW8DN27_9MICC</name>
<gene>
    <name evidence="1" type="ORF">J2S90_004765</name>
    <name evidence="2" type="ORF">J2S93_004440</name>
</gene>
<dbReference type="AlphaFoldDB" id="A0AAW8DN27"/>
<dbReference type="Proteomes" id="UP001230951">
    <property type="component" value="Unassembled WGS sequence"/>
</dbReference>
<protein>
    <submittedName>
        <fullName evidence="1">Uncharacterized protein</fullName>
    </submittedName>
</protein>
<dbReference type="EMBL" id="JAUSTF010000018">
    <property type="protein sequence ID" value="MDQ0182981.1"/>
    <property type="molecule type" value="Genomic_DNA"/>
</dbReference>
<proteinExistence type="predicted"/>
<keyword evidence="3" id="KW-1185">Reference proteome</keyword>
<dbReference type="EMBL" id="JAUSRG010000026">
    <property type="protein sequence ID" value="MDP9907770.1"/>
    <property type="molecule type" value="Genomic_DNA"/>
</dbReference>
<evidence type="ECO:0000313" key="3">
    <source>
        <dbReference type="Proteomes" id="UP001230951"/>
    </source>
</evidence>
<dbReference type="Proteomes" id="UP001242995">
    <property type="component" value="Unassembled WGS sequence"/>
</dbReference>
<dbReference type="RefSeq" id="WP_306964548.1">
    <property type="nucleotide sequence ID" value="NZ_JAUSRG010000026.1"/>
</dbReference>
<comment type="caution">
    <text evidence="1">The sequence shown here is derived from an EMBL/GenBank/DDBJ whole genome shotgun (WGS) entry which is preliminary data.</text>
</comment>